<feature type="region of interest" description="Disordered" evidence="1">
    <location>
        <begin position="94"/>
        <end position="133"/>
    </location>
</feature>
<proteinExistence type="predicted"/>
<name>A0A9P4IPZ1_9PEZI</name>
<comment type="caution">
    <text evidence="2">The sequence shown here is derived from an EMBL/GenBank/DDBJ whole genome shotgun (WGS) entry which is preliminary data.</text>
</comment>
<protein>
    <submittedName>
        <fullName evidence="2">Uncharacterized protein</fullName>
    </submittedName>
</protein>
<reference evidence="2" key="1">
    <citation type="journal article" date="2020" name="Stud. Mycol.">
        <title>101 Dothideomycetes genomes: a test case for predicting lifestyles and emergence of pathogens.</title>
        <authorList>
            <person name="Haridas S."/>
            <person name="Albert R."/>
            <person name="Binder M."/>
            <person name="Bloem J."/>
            <person name="Labutti K."/>
            <person name="Salamov A."/>
            <person name="Andreopoulos B."/>
            <person name="Baker S."/>
            <person name="Barry K."/>
            <person name="Bills G."/>
            <person name="Bluhm B."/>
            <person name="Cannon C."/>
            <person name="Castanera R."/>
            <person name="Culley D."/>
            <person name="Daum C."/>
            <person name="Ezra D."/>
            <person name="Gonzalez J."/>
            <person name="Henrissat B."/>
            <person name="Kuo A."/>
            <person name="Liang C."/>
            <person name="Lipzen A."/>
            <person name="Lutzoni F."/>
            <person name="Magnuson J."/>
            <person name="Mondo S."/>
            <person name="Nolan M."/>
            <person name="Ohm R."/>
            <person name="Pangilinan J."/>
            <person name="Park H.-J."/>
            <person name="Ramirez L."/>
            <person name="Alfaro M."/>
            <person name="Sun H."/>
            <person name="Tritt A."/>
            <person name="Yoshinaga Y."/>
            <person name="Zwiers L.-H."/>
            <person name="Turgeon B."/>
            <person name="Goodwin S."/>
            <person name="Spatafora J."/>
            <person name="Crous P."/>
            <person name="Grigoriev I."/>
        </authorList>
    </citation>
    <scope>NUCLEOTIDE SEQUENCE</scope>
    <source>
        <strain evidence="2">CBS 133067</strain>
    </source>
</reference>
<evidence type="ECO:0000313" key="2">
    <source>
        <dbReference type="EMBL" id="KAF2103549.1"/>
    </source>
</evidence>
<evidence type="ECO:0000313" key="3">
    <source>
        <dbReference type="Proteomes" id="UP000799772"/>
    </source>
</evidence>
<keyword evidence="3" id="KW-1185">Reference proteome</keyword>
<feature type="compositionally biased region" description="Basic and acidic residues" evidence="1">
    <location>
        <begin position="118"/>
        <end position="129"/>
    </location>
</feature>
<organism evidence="2 3">
    <name type="scientific">Rhizodiscina lignyota</name>
    <dbReference type="NCBI Taxonomy" id="1504668"/>
    <lineage>
        <taxon>Eukaryota</taxon>
        <taxon>Fungi</taxon>
        <taxon>Dikarya</taxon>
        <taxon>Ascomycota</taxon>
        <taxon>Pezizomycotina</taxon>
        <taxon>Dothideomycetes</taxon>
        <taxon>Pleosporomycetidae</taxon>
        <taxon>Aulographales</taxon>
        <taxon>Rhizodiscinaceae</taxon>
        <taxon>Rhizodiscina</taxon>
    </lineage>
</organism>
<accession>A0A9P4IPZ1</accession>
<sequence>MWYTASGVCLKQASILTSTTTPTQAQHPAPRAPPLEPIRFAEAYFNSNMNSSTSGYTSNNDMYPPSRMDDFVAIQTATAVTMTRVRAREVWISPPYQPPSPASDSHYSWSEATQSRHGMRDSKTRRNTAEEVAGTGDGLVKNVGRKVGAWFRRLIGRE</sequence>
<feature type="compositionally biased region" description="Polar residues" evidence="1">
    <location>
        <begin position="102"/>
        <end position="116"/>
    </location>
</feature>
<evidence type="ECO:0000256" key="1">
    <source>
        <dbReference type="SAM" id="MobiDB-lite"/>
    </source>
</evidence>
<dbReference type="AlphaFoldDB" id="A0A9P4IPZ1"/>
<dbReference type="EMBL" id="ML978122">
    <property type="protein sequence ID" value="KAF2103549.1"/>
    <property type="molecule type" value="Genomic_DNA"/>
</dbReference>
<gene>
    <name evidence="2" type="ORF">NA57DRAFT_53066</name>
</gene>
<dbReference type="Proteomes" id="UP000799772">
    <property type="component" value="Unassembled WGS sequence"/>
</dbReference>